<gene>
    <name evidence="4" type="ORF">CB5_LOCUS22755</name>
</gene>
<protein>
    <recommendedName>
        <fullName evidence="3">Alpha/beta hydrolase fold-3 domain-containing protein</fullName>
    </recommendedName>
</protein>
<evidence type="ECO:0000259" key="3">
    <source>
        <dbReference type="Pfam" id="PF07859"/>
    </source>
</evidence>
<proteinExistence type="predicted"/>
<feature type="active site" evidence="1">
    <location>
        <position position="167"/>
    </location>
</feature>
<dbReference type="InterPro" id="IPR029058">
    <property type="entry name" value="AB_hydrolase_fold"/>
</dbReference>
<evidence type="ECO:0000313" key="4">
    <source>
        <dbReference type="EMBL" id="CAD1839544.1"/>
    </source>
</evidence>
<dbReference type="PANTHER" id="PTHR21262">
    <property type="entry name" value="GUANOSINE-3',5'-BIS DIPHOSPHATE 3'-PYROPHOSPHOHYDROLASE"/>
    <property type="match status" value="1"/>
</dbReference>
<dbReference type="PROSITE" id="PS01174">
    <property type="entry name" value="LIPASE_GDXG_SER"/>
    <property type="match status" value="1"/>
</dbReference>
<evidence type="ECO:0000256" key="1">
    <source>
        <dbReference type="PROSITE-ProRule" id="PRU10038"/>
    </source>
</evidence>
<dbReference type="Pfam" id="PF07859">
    <property type="entry name" value="Abhydrolase_3"/>
    <property type="match status" value="1"/>
</dbReference>
<keyword evidence="2" id="KW-0732">Signal</keyword>
<dbReference type="SUPFAM" id="SSF109604">
    <property type="entry name" value="HD-domain/PDEase-like"/>
    <property type="match status" value="1"/>
</dbReference>
<name>A0A6V7Q8L1_ANACO</name>
<feature type="domain" description="Alpha/beta hydrolase fold-3" evidence="3">
    <location>
        <begin position="155"/>
        <end position="191"/>
    </location>
</feature>
<dbReference type="InterPro" id="IPR033140">
    <property type="entry name" value="Lipase_GDXG_put_SER_AS"/>
</dbReference>
<evidence type="ECO:0000256" key="2">
    <source>
        <dbReference type="SAM" id="SignalP"/>
    </source>
</evidence>
<feature type="chain" id="PRO_5028483712" description="Alpha/beta hydrolase fold-3 domain-containing protein" evidence="2">
    <location>
        <begin position="24"/>
        <end position="295"/>
    </location>
</feature>
<reference evidence="4" key="1">
    <citation type="submission" date="2020-07" db="EMBL/GenBank/DDBJ databases">
        <authorList>
            <person name="Lin J."/>
        </authorList>
    </citation>
    <scope>NUCLEOTIDE SEQUENCE</scope>
</reference>
<dbReference type="Gene3D" id="3.40.50.1820">
    <property type="entry name" value="alpha/beta hydrolase"/>
    <property type="match status" value="1"/>
</dbReference>
<organism evidence="4">
    <name type="scientific">Ananas comosus var. bracteatus</name>
    <name type="common">red pineapple</name>
    <dbReference type="NCBI Taxonomy" id="296719"/>
    <lineage>
        <taxon>Eukaryota</taxon>
        <taxon>Viridiplantae</taxon>
        <taxon>Streptophyta</taxon>
        <taxon>Embryophyta</taxon>
        <taxon>Tracheophyta</taxon>
        <taxon>Spermatophyta</taxon>
        <taxon>Magnoliopsida</taxon>
        <taxon>Liliopsida</taxon>
        <taxon>Poales</taxon>
        <taxon>Bromeliaceae</taxon>
        <taxon>Bromelioideae</taxon>
        <taxon>Ananas</taxon>
    </lineage>
</organism>
<sequence>MNMLCRITFCTLLSSAKYVCVQAINTVVAGILHDVVDDTVASLSSIEVEFGDDVAHLVAGVSKLSYKNQLLRRHRRKTVSGSTLTFEEIMIHPDAPSLRVPQRLLLPPPRPSPPPRRARPNLVLLDLRASAINGSVPSSLAFFGGGGGDPCVVAHGDPAQVFLAGDSAGANIAHNAAVQAGRRRGWGLCAQGQWESTMGVAFECLIGDPSLFGFSVWSSTVFRPMTRIPRSEDEILAPKSLNCRFWAAIGLDSAGQSTGTTSAEYRYWTWYRYCIAMVPVPSAIARLPEARVFGW</sequence>
<dbReference type="Gene3D" id="1.10.3210.10">
    <property type="entry name" value="Hypothetical protein af1432"/>
    <property type="match status" value="1"/>
</dbReference>
<dbReference type="AlphaFoldDB" id="A0A6V7Q8L1"/>
<dbReference type="EMBL" id="LR862134">
    <property type="protein sequence ID" value="CAD1839544.1"/>
    <property type="molecule type" value="Genomic_DNA"/>
</dbReference>
<accession>A0A6V7Q8L1</accession>
<dbReference type="PANTHER" id="PTHR21262:SF31">
    <property type="entry name" value="GTP PYROPHOSPHOKINASE"/>
    <property type="match status" value="1"/>
</dbReference>
<dbReference type="SUPFAM" id="SSF53474">
    <property type="entry name" value="alpha/beta-Hydrolases"/>
    <property type="match status" value="1"/>
</dbReference>
<dbReference type="GO" id="GO:0016787">
    <property type="term" value="F:hydrolase activity"/>
    <property type="evidence" value="ECO:0007669"/>
    <property type="project" value="InterPro"/>
</dbReference>
<feature type="signal peptide" evidence="2">
    <location>
        <begin position="1"/>
        <end position="23"/>
    </location>
</feature>
<dbReference type="InterPro" id="IPR013094">
    <property type="entry name" value="AB_hydrolase_3"/>
</dbReference>
<dbReference type="GO" id="GO:0009507">
    <property type="term" value="C:chloroplast"/>
    <property type="evidence" value="ECO:0007669"/>
    <property type="project" value="TreeGrafter"/>
</dbReference>
<dbReference type="Pfam" id="PF13328">
    <property type="entry name" value="HD_4"/>
    <property type="match status" value="1"/>
</dbReference>